<dbReference type="InterPro" id="IPR000719">
    <property type="entry name" value="Prot_kinase_dom"/>
</dbReference>
<dbReference type="PROSITE" id="PS00108">
    <property type="entry name" value="PROTEIN_KINASE_ST"/>
    <property type="match status" value="1"/>
</dbReference>
<dbReference type="Proteomes" id="UP000276776">
    <property type="component" value="Unassembled WGS sequence"/>
</dbReference>
<dbReference type="InterPro" id="IPR001245">
    <property type="entry name" value="Ser-Thr/Tyr_kinase_cat_dom"/>
</dbReference>
<reference evidence="2 3" key="2">
    <citation type="submission" date="2018-11" db="EMBL/GenBank/DDBJ databases">
        <authorList>
            <consortium name="Pathogen Informatics"/>
        </authorList>
    </citation>
    <scope>NUCLEOTIDE SEQUENCE [LARGE SCALE GENOMIC DNA]</scope>
</reference>
<feature type="domain" description="Protein kinase" evidence="1">
    <location>
        <begin position="93"/>
        <end position="335"/>
    </location>
</feature>
<dbReference type="OMA" id="QHINHAN"/>
<evidence type="ECO:0000313" key="4">
    <source>
        <dbReference type="WBParaSite" id="TCLT_0000120501-mRNA-1"/>
    </source>
</evidence>
<keyword evidence="3" id="KW-1185">Reference proteome</keyword>
<dbReference type="PANTHER" id="PTHR44329:SF304">
    <property type="entry name" value="MITOGEN-ACTIVATED PROTEIN KINASE KINASE KINASE 13-LIKE ISOFORM X1"/>
    <property type="match status" value="1"/>
</dbReference>
<dbReference type="EMBL" id="UYYF01000136">
    <property type="protein sequence ID" value="VDM96513.1"/>
    <property type="molecule type" value="Genomic_DNA"/>
</dbReference>
<dbReference type="OrthoDB" id="339325at2759"/>
<dbReference type="PRINTS" id="PR00109">
    <property type="entry name" value="TYRKINASE"/>
</dbReference>
<dbReference type="Gene3D" id="1.10.510.10">
    <property type="entry name" value="Transferase(Phosphotransferase) domain 1"/>
    <property type="match status" value="1"/>
</dbReference>
<dbReference type="AlphaFoldDB" id="A0A0N5CM36"/>
<dbReference type="GO" id="GO:0004674">
    <property type="term" value="F:protein serine/threonine kinase activity"/>
    <property type="evidence" value="ECO:0007669"/>
    <property type="project" value="TreeGrafter"/>
</dbReference>
<protein>
    <submittedName>
        <fullName evidence="4">Protein kinase domain-containing protein</fullName>
    </submittedName>
</protein>
<accession>A0A0N5CM36</accession>
<dbReference type="Pfam" id="PF00069">
    <property type="entry name" value="Pkinase"/>
    <property type="match status" value="1"/>
</dbReference>
<dbReference type="WBParaSite" id="TCLT_0000120501-mRNA-1">
    <property type="protein sequence ID" value="TCLT_0000120501-mRNA-1"/>
    <property type="gene ID" value="TCLT_0000120501"/>
</dbReference>
<dbReference type="SUPFAM" id="SSF56112">
    <property type="entry name" value="Protein kinase-like (PK-like)"/>
    <property type="match status" value="1"/>
</dbReference>
<dbReference type="InterPro" id="IPR051681">
    <property type="entry name" value="Ser/Thr_Kinases-Pseudokinases"/>
</dbReference>
<dbReference type="GO" id="GO:0005524">
    <property type="term" value="F:ATP binding"/>
    <property type="evidence" value="ECO:0007669"/>
    <property type="project" value="InterPro"/>
</dbReference>
<dbReference type="STRING" id="103827.A0A0N5CM36"/>
<name>A0A0N5CM36_THECL</name>
<dbReference type="Gene3D" id="3.30.200.20">
    <property type="entry name" value="Phosphorylase Kinase, domain 1"/>
    <property type="match status" value="1"/>
</dbReference>
<dbReference type="PANTHER" id="PTHR44329">
    <property type="entry name" value="SERINE/THREONINE-PROTEIN KINASE TNNI3K-RELATED"/>
    <property type="match status" value="1"/>
</dbReference>
<evidence type="ECO:0000313" key="2">
    <source>
        <dbReference type="EMBL" id="VDM96513.1"/>
    </source>
</evidence>
<dbReference type="SMART" id="SM00220">
    <property type="entry name" value="S_TKc"/>
    <property type="match status" value="1"/>
</dbReference>
<evidence type="ECO:0000259" key="1">
    <source>
        <dbReference type="PROSITE" id="PS50011"/>
    </source>
</evidence>
<dbReference type="InterPro" id="IPR011009">
    <property type="entry name" value="Kinase-like_dom_sf"/>
</dbReference>
<dbReference type="PROSITE" id="PS50011">
    <property type="entry name" value="PROTEIN_KINASE_DOM"/>
    <property type="match status" value="1"/>
</dbReference>
<evidence type="ECO:0000313" key="3">
    <source>
        <dbReference type="Proteomes" id="UP000276776"/>
    </source>
</evidence>
<gene>
    <name evidence="2" type="ORF">TCLT_LOCUS1206</name>
</gene>
<organism evidence="4">
    <name type="scientific">Thelazia callipaeda</name>
    <name type="common">Oriental eyeworm</name>
    <name type="synonym">Parasitic nematode</name>
    <dbReference type="NCBI Taxonomy" id="103827"/>
    <lineage>
        <taxon>Eukaryota</taxon>
        <taxon>Metazoa</taxon>
        <taxon>Ecdysozoa</taxon>
        <taxon>Nematoda</taxon>
        <taxon>Chromadorea</taxon>
        <taxon>Rhabditida</taxon>
        <taxon>Spirurina</taxon>
        <taxon>Spiruromorpha</taxon>
        <taxon>Thelazioidea</taxon>
        <taxon>Thelaziidae</taxon>
        <taxon>Thelazia</taxon>
    </lineage>
</organism>
<sequence length="564" mass="66068">MLKGCYLQSSKKKPVLSPYCSKSISNKVPSRKICAILTNIMFYNESIFDNLYRGLFSCFKPIWTYFATYFGLRRTKESIACKNDEWEIPFESITHLEWLGSGSQGAVFIGSFNGRLVAVKKVKDKSETELKHLQHINHANLIKFIGVCTQSPCYCIVMEYCGQGQLYEVIRSGRHIEKNQFAQWTHEIADGMNYLHQKRIIHRDLKSPNILVDDTDTLKICDFGTSHQWNRQKSTIMSFCGTAAWMAPEIIKKEPCSEKVDIWSFGVVLWELLTQEIPYKDIDSMAIIWGVGSNNLSLPIPETAPEGMKLLLKQCWSMKPRNRPSFLHILTHIAVFKSEIASITEQEWTQKKLLYMKSIRHENQMTSKQNDVLNMEKFTERALLRMRREELKHAQDIREMYEDKLRTADKIYSKLKQCLNDLATREEVFFFEHLKIFTFILIMNLANLKKFIKFQLYSCFQKVSNNFYRNVEGRWSDRRLTAQRRRIKNDFGNFHRESLQRALLNRLLITFFSITESSLERTLELSALHSDGLCDQERQVRADKDDIKSHHKTSAGRSLLNFRY</sequence>
<dbReference type="GO" id="GO:0005737">
    <property type="term" value="C:cytoplasm"/>
    <property type="evidence" value="ECO:0007669"/>
    <property type="project" value="TreeGrafter"/>
</dbReference>
<dbReference type="InterPro" id="IPR008271">
    <property type="entry name" value="Ser/Thr_kinase_AS"/>
</dbReference>
<dbReference type="GO" id="GO:0006950">
    <property type="term" value="P:response to stress"/>
    <property type="evidence" value="ECO:0007669"/>
    <property type="project" value="UniProtKB-ARBA"/>
</dbReference>
<reference evidence="4" key="1">
    <citation type="submission" date="2017-02" db="UniProtKB">
        <authorList>
            <consortium name="WormBaseParasite"/>
        </authorList>
    </citation>
    <scope>IDENTIFICATION</scope>
</reference>
<proteinExistence type="predicted"/>